<evidence type="ECO:0000256" key="1">
    <source>
        <dbReference type="SAM" id="MobiDB-lite"/>
    </source>
</evidence>
<feature type="compositionally biased region" description="Basic and acidic residues" evidence="1">
    <location>
        <begin position="443"/>
        <end position="461"/>
    </location>
</feature>
<evidence type="ECO:0000313" key="4">
    <source>
        <dbReference type="Proteomes" id="UP000319783"/>
    </source>
</evidence>
<dbReference type="AlphaFoldDB" id="A0A533QCB6"/>
<reference evidence="3 4" key="1">
    <citation type="submission" date="2019-04" db="EMBL/GenBank/DDBJ databases">
        <title>Genome of a novel bacterium Candidatus Jettenia ecosi reconstructed from metagenome of an anammox bioreactor.</title>
        <authorList>
            <person name="Mardanov A.V."/>
            <person name="Beletsky A.V."/>
            <person name="Ravin N.V."/>
            <person name="Botchkova E.A."/>
            <person name="Litti Y.V."/>
            <person name="Nozhevnikova A.N."/>
        </authorList>
    </citation>
    <scope>NUCLEOTIDE SEQUENCE [LARGE SCALE GENOMIC DNA]</scope>
    <source>
        <strain evidence="3">J2</strain>
    </source>
</reference>
<feature type="transmembrane region" description="Helical" evidence="2">
    <location>
        <begin position="328"/>
        <end position="346"/>
    </location>
</feature>
<protein>
    <submittedName>
        <fullName evidence="3">Sensory box histidine kinase/response regulator</fullName>
    </submittedName>
</protein>
<comment type="caution">
    <text evidence="3">The sequence shown here is derived from an EMBL/GenBank/DDBJ whole genome shotgun (WGS) entry which is preliminary data.</text>
</comment>
<gene>
    <name evidence="3" type="ORF">JETT_1318</name>
</gene>
<dbReference type="EMBL" id="SULG01000021">
    <property type="protein sequence ID" value="TLD42384.1"/>
    <property type="molecule type" value="Genomic_DNA"/>
</dbReference>
<keyword evidence="2" id="KW-0812">Transmembrane</keyword>
<name>A0A533QCB6_9BACT</name>
<dbReference type="Gene3D" id="3.30.450.20">
    <property type="entry name" value="PAS domain"/>
    <property type="match status" value="1"/>
</dbReference>
<proteinExistence type="predicted"/>
<feature type="transmembrane region" description="Helical" evidence="2">
    <location>
        <begin position="9"/>
        <end position="31"/>
    </location>
</feature>
<sequence length="468" mass="53015">MIRIFKERIVIVIVTFIFFGLFPLVLFRMLAFPKASAELKQSVKRNLEGIVKEQKDLLTHMWEERKSHARAIADTIQSALFIHGSEDFVSLLKGKDEHEYLRLKTQLECTKADYNYKGIFICDAAGVIQATTENEKSMLGMNIIKEKSFRNIQETLYDGKTYISDVIHFPINDMQDKTDKEFPSLFMSYPIKGQNYDVIGAVLVWMDASVLNNGIRNDVLGKTGEAYLVNKDGTMITQSRFSDHIKENSGDTCKTCHKVVDPDTNLITKGVKKCITQKTSGNDLEGYMDYDGFKVVGAWSWVKDLNMGLIVEIDADEALSTINNINSMVKSLMMVIIVPAFVMATLMYRKLNAGYMLKGLSLPQKALLGVTTVFLVGFVIAILDGYEVRKERGYLREQKYGVYNPLEVFGSIVIKRDEDFIKSNISKFKEQIPVLKSENTINNHKEDEGKEAVKTDAKQSSEKTAVTW</sequence>
<evidence type="ECO:0000256" key="2">
    <source>
        <dbReference type="SAM" id="Phobius"/>
    </source>
</evidence>
<keyword evidence="2" id="KW-1133">Transmembrane helix</keyword>
<feature type="region of interest" description="Disordered" evidence="1">
    <location>
        <begin position="439"/>
        <end position="468"/>
    </location>
</feature>
<dbReference type="Proteomes" id="UP000319783">
    <property type="component" value="Unassembled WGS sequence"/>
</dbReference>
<dbReference type="GO" id="GO:0016301">
    <property type="term" value="F:kinase activity"/>
    <property type="evidence" value="ECO:0007669"/>
    <property type="project" value="UniProtKB-KW"/>
</dbReference>
<accession>A0A533QCB6</accession>
<organism evidence="3 4">
    <name type="scientific">Candidatus Jettenia ecosi</name>
    <dbReference type="NCBI Taxonomy" id="2494326"/>
    <lineage>
        <taxon>Bacteria</taxon>
        <taxon>Pseudomonadati</taxon>
        <taxon>Planctomycetota</taxon>
        <taxon>Candidatus Brocadiia</taxon>
        <taxon>Candidatus Brocadiales</taxon>
        <taxon>Candidatus Brocadiaceae</taxon>
        <taxon>Candidatus Jettenia</taxon>
    </lineage>
</organism>
<keyword evidence="2" id="KW-0472">Membrane</keyword>
<feature type="transmembrane region" description="Helical" evidence="2">
    <location>
        <begin position="366"/>
        <end position="386"/>
    </location>
</feature>
<evidence type="ECO:0000313" key="3">
    <source>
        <dbReference type="EMBL" id="TLD42384.1"/>
    </source>
</evidence>
<keyword evidence="3" id="KW-0808">Transferase</keyword>
<keyword evidence="3" id="KW-0418">Kinase</keyword>